<keyword evidence="2" id="KW-0378">Hydrolase</keyword>
<dbReference type="GO" id="GO:0006402">
    <property type="term" value="P:mRNA catabolic process"/>
    <property type="evidence" value="ECO:0007669"/>
    <property type="project" value="TreeGrafter"/>
</dbReference>
<dbReference type="SUPFAM" id="SSF50249">
    <property type="entry name" value="Nucleic acid-binding proteins"/>
    <property type="match status" value="1"/>
</dbReference>
<keyword evidence="3" id="KW-1185">Reference proteome</keyword>
<dbReference type="InterPro" id="IPR012340">
    <property type="entry name" value="NA-bd_OB-fold"/>
</dbReference>
<sequence>MPNIFYEDAGSLKVAAIVQKTEATYQADTQHGKRVKIKSANVFLEFDGDMDNFLQAAQNEAADMDTELLWEYVGTEEFSFDTAASEYFGKQVSKTQLAATLIALYAAPMYFHKKNKGVFKAAPEDILKQALAAIERKAQQDAQMQTWADALVSGSLPDEIAAELPHILHAPDKQSLAYKAFTKAMDTSKMSAFELAKHTGGITSMPQYLLQRFEVKYFPRGTGFPNIELPTLPENLEVANVQAFSIDDVSTTEVDDALSVQDLGGGAKRVGIHIAAPALGMEADSEMEKIVLQRLSTVYFPANKITMLPENWVAAFSLDEGKAVPAFSIYFDVSADWQLSEPVSKIELVPIETNLRIQHIEPFFNSETGVGSADNPQFKHHAECLYLLALAYELQKKRDRLEDPNLPKKYDYGIDFDEQGKVIITRRERGSPIDTLVSEMMILANTSWAKLLHDKELGGLFRVQPSGRVRMSTHAEAHIGMNVAHYGWFTSPLRRACDYINQKQLQSILTNTAPRFSKNDSDLFVALGSFEAAYTAYRAFQDMMESYWAMVWLQQENIREINAVLLKEDLVRLDGLPLVARATGIPMEIAPKSMLRLAVVDVDTEAQFVALKYLGIVPTATPIVDDDEEVNS</sequence>
<dbReference type="STRING" id="1120980.GCA_000745955_01248"/>
<dbReference type="InterPro" id="IPR001900">
    <property type="entry name" value="RNase_II/R"/>
</dbReference>
<dbReference type="PANTHER" id="PTHR23355:SF9">
    <property type="entry name" value="DIS3-LIKE EXONUCLEASE 2"/>
    <property type="match status" value="1"/>
</dbReference>
<dbReference type="InterPro" id="IPR050180">
    <property type="entry name" value="RNR_Ribonuclease"/>
</dbReference>
<dbReference type="SMART" id="SM00955">
    <property type="entry name" value="RNB"/>
    <property type="match status" value="1"/>
</dbReference>
<evidence type="ECO:0000313" key="2">
    <source>
        <dbReference type="EMBL" id="SSY70707.1"/>
    </source>
</evidence>
<gene>
    <name evidence="2" type="primary">rnb</name>
    <name evidence="2" type="ORF">NCTC10283_00816</name>
</gene>
<dbReference type="AlphaFoldDB" id="A0A376BLR0"/>
<evidence type="ECO:0000313" key="3">
    <source>
        <dbReference type="Proteomes" id="UP000254209"/>
    </source>
</evidence>
<dbReference type="EC" id="3.1.13.1" evidence="2"/>
<feature type="domain" description="RNB" evidence="1">
    <location>
        <begin position="235"/>
        <end position="511"/>
    </location>
</feature>
<dbReference type="GO" id="GO:0008859">
    <property type="term" value="F:exoribonuclease II activity"/>
    <property type="evidence" value="ECO:0007669"/>
    <property type="project" value="UniProtKB-EC"/>
</dbReference>
<protein>
    <submittedName>
        <fullName evidence="2">Exoribonuclease 2</fullName>
        <ecNumber evidence="2">3.1.13.1</ecNumber>
    </submittedName>
</protein>
<name>A0A376BLR0_9NEIS</name>
<accession>A0A376BLR0</accession>
<dbReference type="Proteomes" id="UP000254209">
    <property type="component" value="Unassembled WGS sequence"/>
</dbReference>
<evidence type="ECO:0000259" key="1">
    <source>
        <dbReference type="SMART" id="SM00955"/>
    </source>
</evidence>
<dbReference type="PANTHER" id="PTHR23355">
    <property type="entry name" value="RIBONUCLEASE"/>
    <property type="match status" value="1"/>
</dbReference>
<dbReference type="EMBL" id="UFSO01000002">
    <property type="protein sequence ID" value="SSY70707.1"/>
    <property type="molecule type" value="Genomic_DNA"/>
</dbReference>
<proteinExistence type="predicted"/>
<organism evidence="2 3">
    <name type="scientific">Alysiella crassa</name>
    <dbReference type="NCBI Taxonomy" id="153491"/>
    <lineage>
        <taxon>Bacteria</taxon>
        <taxon>Pseudomonadati</taxon>
        <taxon>Pseudomonadota</taxon>
        <taxon>Betaproteobacteria</taxon>
        <taxon>Neisseriales</taxon>
        <taxon>Neisseriaceae</taxon>
        <taxon>Alysiella</taxon>
    </lineage>
</organism>
<dbReference type="GO" id="GO:0003723">
    <property type="term" value="F:RNA binding"/>
    <property type="evidence" value="ECO:0007669"/>
    <property type="project" value="InterPro"/>
</dbReference>
<dbReference type="RefSeq" id="WP_034296634.1">
    <property type="nucleotide sequence ID" value="NZ_CP091519.2"/>
</dbReference>
<dbReference type="OrthoDB" id="5288992at2"/>
<dbReference type="Pfam" id="PF00773">
    <property type="entry name" value="RNB"/>
    <property type="match status" value="2"/>
</dbReference>
<dbReference type="GO" id="GO:0005829">
    <property type="term" value="C:cytosol"/>
    <property type="evidence" value="ECO:0007669"/>
    <property type="project" value="TreeGrafter"/>
</dbReference>
<reference evidence="2 3" key="1">
    <citation type="submission" date="2018-06" db="EMBL/GenBank/DDBJ databases">
        <authorList>
            <consortium name="Pathogen Informatics"/>
            <person name="Doyle S."/>
        </authorList>
    </citation>
    <scope>NUCLEOTIDE SEQUENCE [LARGE SCALE GENOMIC DNA]</scope>
    <source>
        <strain evidence="2 3">NCTC10283</strain>
    </source>
</reference>